<evidence type="ECO:0000313" key="1">
    <source>
        <dbReference type="EMBL" id="KAJ6686781.1"/>
    </source>
</evidence>
<proteinExistence type="predicted"/>
<name>A0A9Q0PES1_SALPP</name>
<accession>A0A9Q0PES1</accession>
<comment type="caution">
    <text evidence="1">The sequence shown here is derived from an EMBL/GenBank/DDBJ whole genome shotgun (WGS) entry which is preliminary data.</text>
</comment>
<reference evidence="1" key="1">
    <citation type="submission" date="2022-11" db="EMBL/GenBank/DDBJ databases">
        <authorList>
            <person name="Hyden B.L."/>
            <person name="Feng K."/>
            <person name="Yates T."/>
            <person name="Jawdy S."/>
            <person name="Smart L.B."/>
            <person name="Muchero W."/>
        </authorList>
    </citation>
    <scope>NUCLEOTIDE SEQUENCE</scope>
    <source>
        <tissue evidence="1">Shoot tip</tissue>
    </source>
</reference>
<gene>
    <name evidence="1" type="ORF">OIU79_016518</name>
</gene>
<dbReference type="OrthoDB" id="1731674at2759"/>
<organism evidence="1 2">
    <name type="scientific">Salix purpurea</name>
    <name type="common">Purple osier willow</name>
    <dbReference type="NCBI Taxonomy" id="77065"/>
    <lineage>
        <taxon>Eukaryota</taxon>
        <taxon>Viridiplantae</taxon>
        <taxon>Streptophyta</taxon>
        <taxon>Embryophyta</taxon>
        <taxon>Tracheophyta</taxon>
        <taxon>Spermatophyta</taxon>
        <taxon>Magnoliopsida</taxon>
        <taxon>eudicotyledons</taxon>
        <taxon>Gunneridae</taxon>
        <taxon>Pentapetalae</taxon>
        <taxon>rosids</taxon>
        <taxon>fabids</taxon>
        <taxon>Malpighiales</taxon>
        <taxon>Salicaceae</taxon>
        <taxon>Saliceae</taxon>
        <taxon>Salix</taxon>
    </lineage>
</organism>
<keyword evidence="2" id="KW-1185">Reference proteome</keyword>
<evidence type="ECO:0000313" key="2">
    <source>
        <dbReference type="Proteomes" id="UP001151532"/>
    </source>
</evidence>
<dbReference type="Proteomes" id="UP001151532">
    <property type="component" value="Chromosome 2"/>
</dbReference>
<sequence>MAPNSLSLVYFPLYQMDVCVVATQAGVIFRCEACAVTSILPCFNAHLKCIKYLHKMKPNNKSLPESNND</sequence>
<reference evidence="1" key="2">
    <citation type="journal article" date="2023" name="Int. J. Mol. Sci.">
        <title>De Novo Assembly and Annotation of 11 Diverse Shrub Willow (Salix) Genomes Reveals Novel Gene Organization in Sex-Linked Regions.</title>
        <authorList>
            <person name="Hyden B."/>
            <person name="Feng K."/>
            <person name="Yates T.B."/>
            <person name="Jawdy S."/>
            <person name="Cereghino C."/>
            <person name="Smart L.B."/>
            <person name="Muchero W."/>
        </authorList>
    </citation>
    <scope>NUCLEOTIDE SEQUENCE</scope>
    <source>
        <tissue evidence="1">Shoot tip</tissue>
    </source>
</reference>
<dbReference type="EMBL" id="JAPFFK010000019">
    <property type="protein sequence ID" value="KAJ6686781.1"/>
    <property type="molecule type" value="Genomic_DNA"/>
</dbReference>
<protein>
    <submittedName>
        <fullName evidence="1">Uncharacterized protein</fullName>
    </submittedName>
</protein>
<dbReference type="AlphaFoldDB" id="A0A9Q0PES1"/>